<keyword evidence="1" id="KW-0472">Membrane</keyword>
<dbReference type="Proteomes" id="UP000198862">
    <property type="component" value="Unassembled WGS sequence"/>
</dbReference>
<dbReference type="EMBL" id="FOLO01000069">
    <property type="protein sequence ID" value="SFD57112.1"/>
    <property type="molecule type" value="Genomic_DNA"/>
</dbReference>
<feature type="transmembrane region" description="Helical" evidence="1">
    <location>
        <begin position="15"/>
        <end position="34"/>
    </location>
</feature>
<evidence type="ECO:0000259" key="2">
    <source>
        <dbReference type="Pfam" id="PF14018"/>
    </source>
</evidence>
<proteinExistence type="predicted"/>
<keyword evidence="4" id="KW-1185">Reference proteome</keyword>
<name>A0A1I1TEV3_9GAMM</name>
<accession>A0A1I1TEV3</accession>
<sequence length="155" mass="17464">MSNINELKDQINTKTMNFVLLTIATAGIYPILWLYNNYQIIDKVSGIRTADNNYIIWIAVCIGLGGAFSGTGDQVMDSIGGLLTIAASVLYIIWAFKAKKALQEYVLNTYKIDLKMNGIYTFFFNVYYINYCINDLSEVQRKNDVLTGQTSPQES</sequence>
<feature type="domain" description="DUF4234" evidence="2">
    <location>
        <begin position="17"/>
        <end position="103"/>
    </location>
</feature>
<keyword evidence="1" id="KW-0812">Transmembrane</keyword>
<dbReference type="InterPro" id="IPR025328">
    <property type="entry name" value="DUF4234"/>
</dbReference>
<protein>
    <recommendedName>
        <fullName evidence="2">DUF4234 domain-containing protein</fullName>
    </recommendedName>
</protein>
<dbReference type="Pfam" id="PF14018">
    <property type="entry name" value="DUF4234"/>
    <property type="match status" value="1"/>
</dbReference>
<reference evidence="3 4" key="1">
    <citation type="submission" date="2016-10" db="EMBL/GenBank/DDBJ databases">
        <authorList>
            <person name="de Groot N.N."/>
        </authorList>
    </citation>
    <scope>NUCLEOTIDE SEQUENCE [LARGE SCALE GENOMIC DNA]</scope>
    <source>
        <strain evidence="3 4">DSM 6059</strain>
    </source>
</reference>
<feature type="transmembrane region" description="Helical" evidence="1">
    <location>
        <begin position="78"/>
        <end position="96"/>
    </location>
</feature>
<feature type="transmembrane region" description="Helical" evidence="1">
    <location>
        <begin position="54"/>
        <end position="72"/>
    </location>
</feature>
<keyword evidence="1" id="KW-1133">Transmembrane helix</keyword>
<dbReference type="RefSeq" id="WP_091990936.1">
    <property type="nucleotide sequence ID" value="NZ_FOLO01000069.1"/>
</dbReference>
<dbReference type="AlphaFoldDB" id="A0A1I1TEV3"/>
<evidence type="ECO:0000313" key="4">
    <source>
        <dbReference type="Proteomes" id="UP000198862"/>
    </source>
</evidence>
<evidence type="ECO:0000313" key="3">
    <source>
        <dbReference type="EMBL" id="SFD57112.1"/>
    </source>
</evidence>
<evidence type="ECO:0000256" key="1">
    <source>
        <dbReference type="SAM" id="Phobius"/>
    </source>
</evidence>
<gene>
    <name evidence="3" type="ORF">SAMN02745724_04868</name>
</gene>
<organism evidence="3 4">
    <name type="scientific">Pseudoalteromonas denitrificans DSM 6059</name>
    <dbReference type="NCBI Taxonomy" id="1123010"/>
    <lineage>
        <taxon>Bacteria</taxon>
        <taxon>Pseudomonadati</taxon>
        <taxon>Pseudomonadota</taxon>
        <taxon>Gammaproteobacteria</taxon>
        <taxon>Alteromonadales</taxon>
        <taxon>Pseudoalteromonadaceae</taxon>
        <taxon>Pseudoalteromonas</taxon>
    </lineage>
</organism>
<dbReference type="OrthoDB" id="7060663at2"/>